<dbReference type="PANTHER" id="PTHR43133:SF46">
    <property type="entry name" value="RNA POLYMERASE SIGMA-70 FACTOR ECF SUBFAMILY"/>
    <property type="match status" value="1"/>
</dbReference>
<dbReference type="PROSITE" id="PS01063">
    <property type="entry name" value="SIGMA70_ECF"/>
    <property type="match status" value="1"/>
</dbReference>
<reference evidence="7 8" key="1">
    <citation type="submission" date="2018-10" db="EMBL/GenBank/DDBJ databases">
        <title>Ulvibacterium marinum gen. nov., sp. nov., a novel marine bacterium of the family Flavobacteriaceae, isolated from a culture of the green alga Ulva prolifera.</title>
        <authorList>
            <person name="Zhang Z."/>
        </authorList>
    </citation>
    <scope>NUCLEOTIDE SEQUENCE [LARGE SCALE GENOMIC DNA]</scope>
    <source>
        <strain evidence="7 8">CCMM003</strain>
    </source>
</reference>
<feature type="domain" description="RNA polymerase sigma-70 region 2" evidence="6">
    <location>
        <begin position="31"/>
        <end position="96"/>
    </location>
</feature>
<dbReference type="Proteomes" id="UP000276603">
    <property type="component" value="Unassembled WGS sequence"/>
</dbReference>
<dbReference type="GO" id="GO:0016987">
    <property type="term" value="F:sigma factor activity"/>
    <property type="evidence" value="ECO:0007669"/>
    <property type="project" value="UniProtKB-KW"/>
</dbReference>
<evidence type="ECO:0000256" key="2">
    <source>
        <dbReference type="ARBA" id="ARBA00023082"/>
    </source>
</evidence>
<evidence type="ECO:0000259" key="6">
    <source>
        <dbReference type="Pfam" id="PF04542"/>
    </source>
</evidence>
<dbReference type="InterPro" id="IPR039425">
    <property type="entry name" value="RNA_pol_sigma-70-like"/>
</dbReference>
<name>A0A3B0C8P6_9FLAO</name>
<dbReference type="RefSeq" id="WP_120709716.1">
    <property type="nucleotide sequence ID" value="NZ_RBCJ01000001.1"/>
</dbReference>
<dbReference type="InterPro" id="IPR000838">
    <property type="entry name" value="RNA_pol_sigma70_ECF_CS"/>
</dbReference>
<evidence type="ECO:0000313" key="7">
    <source>
        <dbReference type="EMBL" id="RKN82525.1"/>
    </source>
</evidence>
<keyword evidence="2 5" id="KW-0731">Sigma factor</keyword>
<dbReference type="GO" id="GO:0006352">
    <property type="term" value="P:DNA-templated transcription initiation"/>
    <property type="evidence" value="ECO:0007669"/>
    <property type="project" value="InterPro"/>
</dbReference>
<dbReference type="AlphaFoldDB" id="A0A3B0C8P6"/>
<accession>A0A3B0C8P6</accession>
<proteinExistence type="inferred from homology"/>
<gene>
    <name evidence="7" type="ORF">D7Z94_01370</name>
</gene>
<keyword evidence="8" id="KW-1185">Reference proteome</keyword>
<dbReference type="InterPro" id="IPR007627">
    <property type="entry name" value="RNA_pol_sigma70_r2"/>
</dbReference>
<dbReference type="InterPro" id="IPR014284">
    <property type="entry name" value="RNA_pol_sigma-70_dom"/>
</dbReference>
<evidence type="ECO:0000256" key="3">
    <source>
        <dbReference type="ARBA" id="ARBA00023125"/>
    </source>
</evidence>
<dbReference type="GO" id="GO:0003677">
    <property type="term" value="F:DNA binding"/>
    <property type="evidence" value="ECO:0007669"/>
    <property type="project" value="UniProtKB-KW"/>
</dbReference>
<dbReference type="SUPFAM" id="SSF88946">
    <property type="entry name" value="Sigma2 domain of RNA polymerase sigma factors"/>
    <property type="match status" value="1"/>
</dbReference>
<evidence type="ECO:0000256" key="4">
    <source>
        <dbReference type="ARBA" id="ARBA00023163"/>
    </source>
</evidence>
<sequence length="290" mass="34026">MNQLGDKYSEEKNIELLKSSLDGNKDALNQLIKIHRPYIFNVAWKFTFDPQDAEDLTQEALIKVITKLSQFKFESQFRTWLYRIVFNEFLLSKRRKGEKQFTDFENQGKRLDSIENATVDESEEKEYEELAKELRYRCLSGMIMCLTREQRLLFIVGETFGVDHNLGSEIFGMTKANYRVKLHRARKELINFMQQKCGLMNSKNPCRCGKKAKTMHKNGYLTEDQQFFNVGYKTKVADYAFQNSELVADIVDKKHLELLRDIPAKDSFSKETIVEEIIGTNELLDFFELN</sequence>
<evidence type="ECO:0000256" key="1">
    <source>
        <dbReference type="ARBA" id="ARBA00023015"/>
    </source>
</evidence>
<comment type="similarity">
    <text evidence="5">Belongs to the sigma-70 factor family. ECF subfamily.</text>
</comment>
<dbReference type="InterPro" id="IPR013325">
    <property type="entry name" value="RNA_pol_sigma_r2"/>
</dbReference>
<organism evidence="7 8">
    <name type="scientific">Ulvibacterium marinum</name>
    <dbReference type="NCBI Taxonomy" id="2419782"/>
    <lineage>
        <taxon>Bacteria</taxon>
        <taxon>Pseudomonadati</taxon>
        <taxon>Bacteroidota</taxon>
        <taxon>Flavobacteriia</taxon>
        <taxon>Flavobacteriales</taxon>
        <taxon>Flavobacteriaceae</taxon>
        <taxon>Ulvibacterium</taxon>
    </lineage>
</organism>
<dbReference type="Pfam" id="PF04542">
    <property type="entry name" value="Sigma70_r2"/>
    <property type="match status" value="1"/>
</dbReference>
<evidence type="ECO:0000256" key="5">
    <source>
        <dbReference type="RuleBase" id="RU000716"/>
    </source>
</evidence>
<keyword evidence="1 5" id="KW-0805">Transcription regulation</keyword>
<evidence type="ECO:0000313" key="8">
    <source>
        <dbReference type="Proteomes" id="UP000276603"/>
    </source>
</evidence>
<keyword evidence="4 5" id="KW-0804">Transcription</keyword>
<keyword evidence="3 5" id="KW-0238">DNA-binding</keyword>
<dbReference type="EMBL" id="RBCJ01000001">
    <property type="protein sequence ID" value="RKN82525.1"/>
    <property type="molecule type" value="Genomic_DNA"/>
</dbReference>
<comment type="caution">
    <text evidence="7">The sequence shown here is derived from an EMBL/GenBank/DDBJ whole genome shotgun (WGS) entry which is preliminary data.</text>
</comment>
<protein>
    <recommendedName>
        <fullName evidence="5">RNA polymerase sigma factor</fullName>
    </recommendedName>
</protein>
<dbReference type="NCBIfam" id="TIGR02937">
    <property type="entry name" value="sigma70-ECF"/>
    <property type="match status" value="1"/>
</dbReference>
<dbReference type="Gene3D" id="1.10.1740.10">
    <property type="match status" value="1"/>
</dbReference>
<dbReference type="OrthoDB" id="1027298at2"/>
<dbReference type="PANTHER" id="PTHR43133">
    <property type="entry name" value="RNA POLYMERASE ECF-TYPE SIGMA FACTO"/>
    <property type="match status" value="1"/>
</dbReference>